<name>A0A397S3B6_9GLOM</name>
<reference evidence="1 3" key="1">
    <citation type="submission" date="2018-06" db="EMBL/GenBank/DDBJ databases">
        <title>Comparative genomics reveals the genomic features of Rhizophagus irregularis, R. cerebriforme, R. diaphanum and Gigaspora rosea, and their symbiotic lifestyle signature.</title>
        <authorList>
            <person name="Morin E."/>
            <person name="San Clemente H."/>
            <person name="Chen E.C.H."/>
            <person name="De La Providencia I."/>
            <person name="Hainaut M."/>
            <person name="Kuo A."/>
            <person name="Kohler A."/>
            <person name="Murat C."/>
            <person name="Tang N."/>
            <person name="Roy S."/>
            <person name="Loubradou J."/>
            <person name="Henrissat B."/>
            <person name="Grigoriev I.V."/>
            <person name="Corradi N."/>
            <person name="Roux C."/>
            <person name="Martin F.M."/>
        </authorList>
    </citation>
    <scope>NUCLEOTIDE SEQUENCE [LARGE SCALE GENOMIC DNA]</scope>
    <source>
        <strain evidence="1 3">DAOM 227022</strain>
    </source>
</reference>
<dbReference type="EMBL" id="QKYT01001944">
    <property type="protein sequence ID" value="RIA78855.1"/>
    <property type="molecule type" value="Genomic_DNA"/>
</dbReference>
<evidence type="ECO:0000313" key="1">
    <source>
        <dbReference type="EMBL" id="RIA78855.1"/>
    </source>
</evidence>
<accession>A0A397S3B6</accession>
<protein>
    <submittedName>
        <fullName evidence="1">Uncharacterized protein</fullName>
    </submittedName>
</protein>
<evidence type="ECO:0000313" key="3">
    <source>
        <dbReference type="Proteomes" id="UP000265703"/>
    </source>
</evidence>
<comment type="caution">
    <text evidence="1">The sequence shown here is derived from an EMBL/GenBank/DDBJ whole genome shotgun (WGS) entry which is preliminary data.</text>
</comment>
<dbReference type="EMBL" id="QKYT01000447">
    <property type="protein sequence ID" value="RIA85109.1"/>
    <property type="molecule type" value="Genomic_DNA"/>
</dbReference>
<proteinExistence type="predicted"/>
<keyword evidence="3" id="KW-1185">Reference proteome</keyword>
<organism evidence="1 3">
    <name type="scientific">Glomus cerebriforme</name>
    <dbReference type="NCBI Taxonomy" id="658196"/>
    <lineage>
        <taxon>Eukaryota</taxon>
        <taxon>Fungi</taxon>
        <taxon>Fungi incertae sedis</taxon>
        <taxon>Mucoromycota</taxon>
        <taxon>Glomeromycotina</taxon>
        <taxon>Glomeromycetes</taxon>
        <taxon>Glomerales</taxon>
        <taxon>Glomeraceae</taxon>
        <taxon>Glomus</taxon>
    </lineage>
</organism>
<dbReference type="AlphaFoldDB" id="A0A397S3B6"/>
<dbReference type="Proteomes" id="UP000265703">
    <property type="component" value="Unassembled WGS sequence"/>
</dbReference>
<gene>
    <name evidence="2" type="ORF">C1645_782652</name>
    <name evidence="1" type="ORF">C1645_795279</name>
</gene>
<sequence>MNIYYLHQDIINTNTTLMLHLMHEFIYFSVIYFESSALKYIRNILPEQFIFHMKNFIKAIIFRFHIAQSTVLEN</sequence>
<evidence type="ECO:0000313" key="2">
    <source>
        <dbReference type="EMBL" id="RIA85109.1"/>
    </source>
</evidence>